<sequence>MKVRGGQEDDLKKLNIDKDAGKDAFSCYSCHVLYKKMFYLMLYLSL</sequence>
<reference evidence="2" key="1">
    <citation type="journal article" date="2018" name="Nat. Plants">
        <title>Whole-genome landscape of Medicago truncatula symbiotic genes.</title>
        <authorList>
            <person name="Pecrix Y."/>
            <person name="Staton S.E."/>
            <person name="Sallet E."/>
            <person name="Lelandais-Briere C."/>
            <person name="Moreau S."/>
            <person name="Carrere S."/>
            <person name="Blein T."/>
            <person name="Jardinaud M.F."/>
            <person name="Latrasse D."/>
            <person name="Zouine M."/>
            <person name="Zahm M."/>
            <person name="Kreplak J."/>
            <person name="Mayjonade B."/>
            <person name="Satge C."/>
            <person name="Perez M."/>
            <person name="Cauet S."/>
            <person name="Marande W."/>
            <person name="Chantry-Darmon C."/>
            <person name="Lopez-Roques C."/>
            <person name="Bouchez O."/>
            <person name="Berard A."/>
            <person name="Debelle F."/>
            <person name="Munos S."/>
            <person name="Bendahmane A."/>
            <person name="Berges H."/>
            <person name="Niebel A."/>
            <person name="Buitink J."/>
            <person name="Frugier F."/>
            <person name="Benhamed M."/>
            <person name="Crespi M."/>
            <person name="Gouzy J."/>
            <person name="Gamas P."/>
        </authorList>
    </citation>
    <scope>NUCLEOTIDE SEQUENCE [LARGE SCALE GENOMIC DNA]</scope>
    <source>
        <strain evidence="2">cv. Jemalong A17</strain>
    </source>
</reference>
<name>A0A396IKZ0_MEDTR</name>
<dbReference type="Proteomes" id="UP000265566">
    <property type="component" value="Chromosome 3"/>
</dbReference>
<evidence type="ECO:0000313" key="1">
    <source>
        <dbReference type="EMBL" id="RHN66386.1"/>
    </source>
</evidence>
<gene>
    <name evidence="1" type="ORF">MtrunA17_Chr3g0090351</name>
</gene>
<dbReference type="EMBL" id="PSQE01000003">
    <property type="protein sequence ID" value="RHN66386.1"/>
    <property type="molecule type" value="Genomic_DNA"/>
</dbReference>
<protein>
    <submittedName>
        <fullName evidence="1">Uncharacterized protein</fullName>
    </submittedName>
</protein>
<evidence type="ECO:0000313" key="2">
    <source>
        <dbReference type="Proteomes" id="UP000265566"/>
    </source>
</evidence>
<dbReference type="AlphaFoldDB" id="A0A396IKZ0"/>
<accession>A0A396IKZ0</accession>
<organism evidence="1 2">
    <name type="scientific">Medicago truncatula</name>
    <name type="common">Barrel medic</name>
    <name type="synonym">Medicago tribuloides</name>
    <dbReference type="NCBI Taxonomy" id="3880"/>
    <lineage>
        <taxon>Eukaryota</taxon>
        <taxon>Viridiplantae</taxon>
        <taxon>Streptophyta</taxon>
        <taxon>Embryophyta</taxon>
        <taxon>Tracheophyta</taxon>
        <taxon>Spermatophyta</taxon>
        <taxon>Magnoliopsida</taxon>
        <taxon>eudicotyledons</taxon>
        <taxon>Gunneridae</taxon>
        <taxon>Pentapetalae</taxon>
        <taxon>rosids</taxon>
        <taxon>fabids</taxon>
        <taxon>Fabales</taxon>
        <taxon>Fabaceae</taxon>
        <taxon>Papilionoideae</taxon>
        <taxon>50 kb inversion clade</taxon>
        <taxon>NPAAA clade</taxon>
        <taxon>Hologalegina</taxon>
        <taxon>IRL clade</taxon>
        <taxon>Trifolieae</taxon>
        <taxon>Medicago</taxon>
    </lineage>
</organism>
<dbReference type="Gramene" id="rna14356">
    <property type="protein sequence ID" value="RHN66386.1"/>
    <property type="gene ID" value="gene14356"/>
</dbReference>
<proteinExistence type="predicted"/>
<comment type="caution">
    <text evidence="1">The sequence shown here is derived from an EMBL/GenBank/DDBJ whole genome shotgun (WGS) entry which is preliminary data.</text>
</comment>